<dbReference type="InterPro" id="IPR001931">
    <property type="entry name" value="Ribosomal_eS21"/>
</dbReference>
<dbReference type="Pfam" id="PF01249">
    <property type="entry name" value="Ribosomal_S21e"/>
    <property type="match status" value="1"/>
</dbReference>
<dbReference type="Proteomes" id="UP000266673">
    <property type="component" value="Unassembled WGS sequence"/>
</dbReference>
<dbReference type="OrthoDB" id="278325at2759"/>
<evidence type="ECO:0000256" key="1">
    <source>
        <dbReference type="ARBA" id="ARBA00010228"/>
    </source>
</evidence>
<evidence type="ECO:0000256" key="2">
    <source>
        <dbReference type="ARBA" id="ARBA00022980"/>
    </source>
</evidence>
<dbReference type="STRING" id="44941.A0A397TSF1"/>
<keyword evidence="3" id="KW-0687">Ribonucleoprotein</keyword>
<feature type="non-terminal residue" evidence="4">
    <location>
        <position position="1"/>
    </location>
</feature>
<evidence type="ECO:0000313" key="4">
    <source>
        <dbReference type="EMBL" id="RIB01072.1"/>
    </source>
</evidence>
<comment type="caution">
    <text evidence="4">The sequence shown here is derived from an EMBL/GenBank/DDBJ whole genome shotgun (WGS) entry which is preliminary data.</text>
</comment>
<organism evidence="4 5">
    <name type="scientific">Gigaspora rosea</name>
    <dbReference type="NCBI Taxonomy" id="44941"/>
    <lineage>
        <taxon>Eukaryota</taxon>
        <taxon>Fungi</taxon>
        <taxon>Fungi incertae sedis</taxon>
        <taxon>Mucoromycota</taxon>
        <taxon>Glomeromycotina</taxon>
        <taxon>Glomeromycetes</taxon>
        <taxon>Diversisporales</taxon>
        <taxon>Gigasporaceae</taxon>
        <taxon>Gigaspora</taxon>
    </lineage>
</organism>
<dbReference type="GO" id="GO:0003735">
    <property type="term" value="F:structural constituent of ribosome"/>
    <property type="evidence" value="ECO:0007669"/>
    <property type="project" value="InterPro"/>
</dbReference>
<sequence>CSMTNYLIITKDHMSIYINVGEVNEKGRFTNTYTTYALCGFICCSRESVDSLNRLATKDGFLKNI</sequence>
<evidence type="ECO:0000313" key="5">
    <source>
        <dbReference type="Proteomes" id="UP000266673"/>
    </source>
</evidence>
<reference evidence="4 5" key="1">
    <citation type="submission" date="2018-06" db="EMBL/GenBank/DDBJ databases">
        <title>Comparative genomics reveals the genomic features of Rhizophagus irregularis, R. cerebriforme, R. diaphanum and Gigaspora rosea, and their symbiotic lifestyle signature.</title>
        <authorList>
            <person name="Morin E."/>
            <person name="San Clemente H."/>
            <person name="Chen E.C.H."/>
            <person name="De La Providencia I."/>
            <person name="Hainaut M."/>
            <person name="Kuo A."/>
            <person name="Kohler A."/>
            <person name="Murat C."/>
            <person name="Tang N."/>
            <person name="Roy S."/>
            <person name="Loubradou J."/>
            <person name="Henrissat B."/>
            <person name="Grigoriev I.V."/>
            <person name="Corradi N."/>
            <person name="Roux C."/>
            <person name="Martin F.M."/>
        </authorList>
    </citation>
    <scope>NUCLEOTIDE SEQUENCE [LARGE SCALE GENOMIC DNA]</scope>
    <source>
        <strain evidence="4 5">DAOM 194757</strain>
    </source>
</reference>
<dbReference type="GO" id="GO:1990904">
    <property type="term" value="C:ribonucleoprotein complex"/>
    <property type="evidence" value="ECO:0007669"/>
    <property type="project" value="UniProtKB-KW"/>
</dbReference>
<dbReference type="InterPro" id="IPR038579">
    <property type="entry name" value="Ribosomal_eS21_sf"/>
</dbReference>
<comment type="similarity">
    <text evidence="1">Belongs to the eukaryotic ribosomal protein eS21 family.</text>
</comment>
<proteinExistence type="inferred from homology"/>
<keyword evidence="2 4" id="KW-0689">Ribosomal protein</keyword>
<gene>
    <name evidence="4" type="ORF">C2G38_1993471</name>
</gene>
<protein>
    <submittedName>
        <fullName evidence="4">Ribosomal protein S21e</fullName>
    </submittedName>
</protein>
<dbReference type="EMBL" id="QKWP01003351">
    <property type="protein sequence ID" value="RIB01072.1"/>
    <property type="molecule type" value="Genomic_DNA"/>
</dbReference>
<dbReference type="PANTHER" id="PTHR10442">
    <property type="entry name" value="40S RIBOSOMAL PROTEIN S21"/>
    <property type="match status" value="1"/>
</dbReference>
<dbReference type="GO" id="GO:0006412">
    <property type="term" value="P:translation"/>
    <property type="evidence" value="ECO:0007669"/>
    <property type="project" value="InterPro"/>
</dbReference>
<accession>A0A397TSF1</accession>
<evidence type="ECO:0000256" key="3">
    <source>
        <dbReference type="ARBA" id="ARBA00023274"/>
    </source>
</evidence>
<dbReference type="GO" id="GO:0005840">
    <property type="term" value="C:ribosome"/>
    <property type="evidence" value="ECO:0007669"/>
    <property type="project" value="UniProtKB-KW"/>
</dbReference>
<name>A0A397TSF1_9GLOM</name>
<dbReference type="AlphaFoldDB" id="A0A397TSF1"/>
<dbReference type="Gene3D" id="3.30.1230.20">
    <property type="match status" value="1"/>
</dbReference>
<keyword evidence="5" id="KW-1185">Reference proteome</keyword>